<feature type="region of interest" description="Disordered" evidence="1">
    <location>
        <begin position="37"/>
        <end position="56"/>
    </location>
</feature>
<evidence type="ECO:0000313" key="3">
    <source>
        <dbReference type="Proteomes" id="UP000184041"/>
    </source>
</evidence>
<evidence type="ECO:0000313" key="2">
    <source>
        <dbReference type="EMBL" id="SHF30707.1"/>
    </source>
</evidence>
<dbReference type="STRING" id="1194090.SAMN05443144_10799"/>
<keyword evidence="3" id="KW-1185">Reference proteome</keyword>
<feature type="compositionally biased region" description="Basic and acidic residues" evidence="1">
    <location>
        <begin position="37"/>
        <end position="50"/>
    </location>
</feature>
<proteinExistence type="predicted"/>
<accession>A0A1M5AKR2</accession>
<protein>
    <submittedName>
        <fullName evidence="2">Uncharacterized protein</fullName>
    </submittedName>
</protein>
<dbReference type="EMBL" id="FQUS01000007">
    <property type="protein sequence ID" value="SHF30707.1"/>
    <property type="molecule type" value="Genomic_DNA"/>
</dbReference>
<dbReference type="Proteomes" id="UP000184041">
    <property type="component" value="Unassembled WGS sequence"/>
</dbReference>
<organism evidence="2 3">
    <name type="scientific">Fodinibius roseus</name>
    <dbReference type="NCBI Taxonomy" id="1194090"/>
    <lineage>
        <taxon>Bacteria</taxon>
        <taxon>Pseudomonadati</taxon>
        <taxon>Balneolota</taxon>
        <taxon>Balneolia</taxon>
        <taxon>Balneolales</taxon>
        <taxon>Balneolaceae</taxon>
        <taxon>Fodinibius</taxon>
    </lineage>
</organism>
<gene>
    <name evidence="2" type="ORF">SAMN05443144_10799</name>
</gene>
<sequence>MVRFLNSKLIPNSCSYGLPVNLEKVCDSMLPALADEARKGNGRAEQKEMGKTSSLF</sequence>
<dbReference type="AlphaFoldDB" id="A0A1M5AKR2"/>
<reference evidence="2 3" key="1">
    <citation type="submission" date="2016-11" db="EMBL/GenBank/DDBJ databases">
        <authorList>
            <person name="Jaros S."/>
            <person name="Januszkiewicz K."/>
            <person name="Wedrychowicz H."/>
        </authorList>
    </citation>
    <scope>NUCLEOTIDE SEQUENCE [LARGE SCALE GENOMIC DNA]</scope>
    <source>
        <strain evidence="2 3">DSM 21986</strain>
    </source>
</reference>
<name>A0A1M5AKR2_9BACT</name>
<evidence type="ECO:0000256" key="1">
    <source>
        <dbReference type="SAM" id="MobiDB-lite"/>
    </source>
</evidence>